<evidence type="ECO:0000256" key="1">
    <source>
        <dbReference type="SAM" id="Phobius"/>
    </source>
</evidence>
<feature type="transmembrane region" description="Helical" evidence="1">
    <location>
        <begin position="23"/>
        <end position="46"/>
    </location>
</feature>
<keyword evidence="3" id="KW-1185">Reference proteome</keyword>
<dbReference type="AlphaFoldDB" id="A0A9X0CMZ9"/>
<evidence type="ECO:0000313" key="2">
    <source>
        <dbReference type="EMBL" id="KAJ7365891.1"/>
    </source>
</evidence>
<protein>
    <submittedName>
        <fullName evidence="2">Uncharacterized protein</fullName>
    </submittedName>
</protein>
<dbReference type="EMBL" id="MU827302">
    <property type="protein sequence ID" value="KAJ7365891.1"/>
    <property type="molecule type" value="Genomic_DNA"/>
</dbReference>
<accession>A0A9X0CMZ9</accession>
<dbReference type="Proteomes" id="UP001163046">
    <property type="component" value="Unassembled WGS sequence"/>
</dbReference>
<comment type="caution">
    <text evidence="2">The sequence shown here is derived from an EMBL/GenBank/DDBJ whole genome shotgun (WGS) entry which is preliminary data.</text>
</comment>
<proteinExistence type="predicted"/>
<gene>
    <name evidence="2" type="ORF">OS493_002617</name>
</gene>
<evidence type="ECO:0000313" key="3">
    <source>
        <dbReference type="Proteomes" id="UP001163046"/>
    </source>
</evidence>
<organism evidence="2 3">
    <name type="scientific">Desmophyllum pertusum</name>
    <dbReference type="NCBI Taxonomy" id="174260"/>
    <lineage>
        <taxon>Eukaryota</taxon>
        <taxon>Metazoa</taxon>
        <taxon>Cnidaria</taxon>
        <taxon>Anthozoa</taxon>
        <taxon>Hexacorallia</taxon>
        <taxon>Scleractinia</taxon>
        <taxon>Caryophylliina</taxon>
        <taxon>Caryophylliidae</taxon>
        <taxon>Desmophyllum</taxon>
    </lineage>
</organism>
<keyword evidence="1" id="KW-0472">Membrane</keyword>
<dbReference type="OrthoDB" id="5985758at2759"/>
<name>A0A9X0CMZ9_9CNID</name>
<keyword evidence="1" id="KW-0812">Transmembrane</keyword>
<keyword evidence="1" id="KW-1133">Transmembrane helix</keyword>
<sequence length="196" mass="22450">MYDHFQMDLAVKLRRERKKMRRLVCTMMCGLFIVVVLVAVFMYQFLYPGSALRYWMCKQGSLVDSTSSFTYIPLGDTAQRCQTHGIEFTWDGLKQKLSHLDGVPPLNSTRVPGKHHYYLNVDRCAFGGATKLSAHVEGISNNEAVCGPIIFGVNHNCSSVYYYQDSPHAGWKQYQSVKYYKILHDTLKCKPKDAFN</sequence>
<reference evidence="2" key="1">
    <citation type="submission" date="2023-01" db="EMBL/GenBank/DDBJ databases">
        <title>Genome assembly of the deep-sea coral Lophelia pertusa.</title>
        <authorList>
            <person name="Herrera S."/>
            <person name="Cordes E."/>
        </authorList>
    </citation>
    <scope>NUCLEOTIDE SEQUENCE</scope>
    <source>
        <strain evidence="2">USNM1676648</strain>
        <tissue evidence="2">Polyp</tissue>
    </source>
</reference>